<comment type="caution">
    <text evidence="2">The sequence shown here is derived from an EMBL/GenBank/DDBJ whole genome shotgun (WGS) entry which is preliminary data.</text>
</comment>
<dbReference type="InterPro" id="IPR047721">
    <property type="entry name" value="DrmB"/>
</dbReference>
<proteinExistence type="predicted"/>
<organism evidence="2 3">
    <name type="scientific">Heliomicrobium undosum</name>
    <dbReference type="NCBI Taxonomy" id="121734"/>
    <lineage>
        <taxon>Bacteria</taxon>
        <taxon>Bacillati</taxon>
        <taxon>Bacillota</taxon>
        <taxon>Clostridia</taxon>
        <taxon>Eubacteriales</taxon>
        <taxon>Heliobacteriaceae</taxon>
        <taxon>Heliomicrobium</taxon>
    </lineage>
</organism>
<sequence length="592" mass="66662">MKSVGEIRTSQLVSTFGPGSIMDLPELSVVIASHETWDQGRCKDITDPRLAKKLQVKRILTPPVPESYQTSGPTLPAYRFPLWFVCPECRKLGQENRFVRNLETGAYHCTCNDKKPRVFPSRFVVACPRGHLDDFPWFRFVHAGQGKEGCKGTDMYLEDNSNSGALSDLVVKCRHCNVSRSLEEAFRREGRGLLGDCKGNRPWLGQGNRVDCDQPLRAMLRGASNIYFPVASSALSIPPFSSRLHKAVAALEERLADVTSLEVLRQLMKMRSLLHELGDFAPDEVWEAIQFQRNYRLGPEQDLLYPEWQAILDGSDGSDETDFETEEMAVPGSFRSWVSRVIAVRRLLETRCLQGFTRIDQPPDPITLILKETEEDLSRISPIGKNYRPSWLPGIETRGEGIFIALEDEKVREWEARVGITSGKKMESAFRQYCEDRELTKHYVPHFPGVRYALLHSLAHVLMRQLCLESGYSHTSLRERIYARRGNNQDMAGLLIYTATPDSEGSLGGLVELAKTERIESILWNGLQEAFLCSADPLCAEHKPGMTGSLNGAACHACLLAPETSCENSNLFLDRSFLVPTVSNKDFAFFHI</sequence>
<evidence type="ECO:0000313" key="2">
    <source>
        <dbReference type="EMBL" id="MZP31369.1"/>
    </source>
</evidence>
<protein>
    <submittedName>
        <fullName evidence="2">DUF1998 domain-containing protein</fullName>
    </submittedName>
</protein>
<dbReference type="Pfam" id="PF09369">
    <property type="entry name" value="MZB"/>
    <property type="match status" value="1"/>
</dbReference>
<evidence type="ECO:0000259" key="1">
    <source>
        <dbReference type="Pfam" id="PF09369"/>
    </source>
</evidence>
<reference evidence="2 3" key="1">
    <citation type="submission" date="2020-01" db="EMBL/GenBank/DDBJ databases">
        <title>Whole-genome sequence of Heliobacterium undosum DSM 13378.</title>
        <authorList>
            <person name="Kyndt J.A."/>
            <person name="Meyer T.E."/>
        </authorList>
    </citation>
    <scope>NUCLEOTIDE SEQUENCE [LARGE SCALE GENOMIC DNA]</scope>
    <source>
        <strain evidence="2 3">DSM 13378</strain>
    </source>
</reference>
<dbReference type="NCBIfam" id="NF038324">
    <property type="entry name" value="DrmB_fam"/>
    <property type="match status" value="1"/>
</dbReference>
<dbReference type="EMBL" id="WXEY01000035">
    <property type="protein sequence ID" value="MZP31369.1"/>
    <property type="molecule type" value="Genomic_DNA"/>
</dbReference>
<dbReference type="OrthoDB" id="9134227at2"/>
<gene>
    <name evidence="2" type="ORF">GTO91_16840</name>
</gene>
<dbReference type="InterPro" id="IPR018973">
    <property type="entry name" value="MZB"/>
</dbReference>
<name>A0A845L7V1_9FIRM</name>
<keyword evidence="3" id="KW-1185">Reference proteome</keyword>
<dbReference type="Proteomes" id="UP000463470">
    <property type="component" value="Unassembled WGS sequence"/>
</dbReference>
<evidence type="ECO:0000313" key="3">
    <source>
        <dbReference type="Proteomes" id="UP000463470"/>
    </source>
</evidence>
<dbReference type="RefSeq" id="WP_161259885.1">
    <property type="nucleotide sequence ID" value="NZ_WXEY01000035.1"/>
</dbReference>
<dbReference type="AlphaFoldDB" id="A0A845L7V1"/>
<feature type="domain" description="MrfA-like Zn-binding" evidence="1">
    <location>
        <begin position="458"/>
        <end position="559"/>
    </location>
</feature>
<accession>A0A845L7V1</accession>